<evidence type="ECO:0000256" key="4">
    <source>
        <dbReference type="ARBA" id="ARBA00022801"/>
    </source>
</evidence>
<dbReference type="InterPro" id="IPR003593">
    <property type="entry name" value="AAA+_ATPase"/>
</dbReference>
<dbReference type="RefSeq" id="WP_345973671.1">
    <property type="nucleotide sequence ID" value="NZ_CP147920.1"/>
</dbReference>
<protein>
    <submittedName>
        <fullName evidence="10">AAA family ATPase</fullName>
    </submittedName>
</protein>
<dbReference type="Pfam" id="PF17862">
    <property type="entry name" value="AAA_lid_3"/>
    <property type="match status" value="1"/>
</dbReference>
<gene>
    <name evidence="10" type="ORF">WCY31_06010</name>
</gene>
<evidence type="ECO:0000256" key="5">
    <source>
        <dbReference type="ARBA" id="ARBA00022833"/>
    </source>
</evidence>
<keyword evidence="8" id="KW-1133">Transmembrane helix</keyword>
<dbReference type="InterPro" id="IPR003960">
    <property type="entry name" value="ATPase_AAA_CS"/>
</dbReference>
<evidence type="ECO:0000313" key="11">
    <source>
        <dbReference type="Proteomes" id="UP001447842"/>
    </source>
</evidence>
<keyword evidence="7" id="KW-0067">ATP-binding</keyword>
<dbReference type="Gene3D" id="1.10.8.60">
    <property type="match status" value="1"/>
</dbReference>
<evidence type="ECO:0000313" key="10">
    <source>
        <dbReference type="EMBL" id="XAU16261.1"/>
    </source>
</evidence>
<dbReference type="Gene3D" id="3.40.50.300">
    <property type="entry name" value="P-loop containing nucleotide triphosphate hydrolases"/>
    <property type="match status" value="1"/>
</dbReference>
<keyword evidence="4" id="KW-0378">Hydrolase</keyword>
<dbReference type="InterPro" id="IPR037219">
    <property type="entry name" value="Peptidase_M41-like"/>
</dbReference>
<keyword evidence="8" id="KW-0812">Transmembrane</keyword>
<accession>A0ABZ3HD81</accession>
<evidence type="ECO:0000256" key="6">
    <source>
        <dbReference type="ARBA" id="ARBA00023049"/>
    </source>
</evidence>
<dbReference type="SUPFAM" id="SSF140990">
    <property type="entry name" value="FtsH protease domain-like"/>
    <property type="match status" value="1"/>
</dbReference>
<dbReference type="PROSITE" id="PS00674">
    <property type="entry name" value="AAA"/>
    <property type="match status" value="1"/>
</dbReference>
<dbReference type="InterPro" id="IPR003959">
    <property type="entry name" value="ATPase_AAA_core"/>
</dbReference>
<reference evidence="10 11" key="1">
    <citation type="submission" date="2024-03" db="EMBL/GenBank/DDBJ databases">
        <title>Sulfurimonas sp. HSL3-1.</title>
        <authorList>
            <person name="Wang S."/>
        </authorList>
    </citation>
    <scope>NUCLEOTIDE SEQUENCE [LARGE SCALE GENOMIC DNA]</scope>
    <source>
        <strain evidence="10 11">HSL3-1</strain>
    </source>
</reference>
<dbReference type="Proteomes" id="UP001447842">
    <property type="component" value="Chromosome"/>
</dbReference>
<name>A0ABZ3HD81_9BACT</name>
<evidence type="ECO:0000256" key="2">
    <source>
        <dbReference type="ARBA" id="ARBA00022670"/>
    </source>
</evidence>
<dbReference type="Pfam" id="PF00004">
    <property type="entry name" value="AAA"/>
    <property type="match status" value="1"/>
</dbReference>
<dbReference type="EMBL" id="CP147920">
    <property type="protein sequence ID" value="XAU16261.1"/>
    <property type="molecule type" value="Genomic_DNA"/>
</dbReference>
<dbReference type="Gene3D" id="1.20.58.760">
    <property type="entry name" value="Peptidase M41"/>
    <property type="match status" value="1"/>
</dbReference>
<dbReference type="PANTHER" id="PTHR23076:SF97">
    <property type="entry name" value="ATP-DEPENDENT ZINC METALLOPROTEASE YME1L1"/>
    <property type="match status" value="1"/>
</dbReference>
<keyword evidence="8" id="KW-0472">Membrane</keyword>
<dbReference type="InterPro" id="IPR041569">
    <property type="entry name" value="AAA_lid_3"/>
</dbReference>
<keyword evidence="2" id="KW-0645">Protease</keyword>
<feature type="domain" description="AAA+ ATPase" evidence="9">
    <location>
        <begin position="181"/>
        <end position="317"/>
    </location>
</feature>
<keyword evidence="3" id="KW-0479">Metal-binding</keyword>
<comment type="cofactor">
    <cofactor evidence="1">
        <name>Zn(2+)</name>
        <dbReference type="ChEBI" id="CHEBI:29105"/>
    </cofactor>
</comment>
<organism evidence="10 11">
    <name type="scientific">Sulfurimonas diazotrophicus</name>
    <dbReference type="NCBI Taxonomy" id="3131939"/>
    <lineage>
        <taxon>Bacteria</taxon>
        <taxon>Pseudomonadati</taxon>
        <taxon>Campylobacterota</taxon>
        <taxon>Epsilonproteobacteria</taxon>
        <taxon>Campylobacterales</taxon>
        <taxon>Sulfurimonadaceae</taxon>
        <taxon>Sulfurimonas</taxon>
    </lineage>
</organism>
<dbReference type="SMART" id="SM00382">
    <property type="entry name" value="AAA"/>
    <property type="match status" value="1"/>
</dbReference>
<feature type="transmembrane region" description="Helical" evidence="8">
    <location>
        <begin position="89"/>
        <end position="110"/>
    </location>
</feature>
<feature type="transmembrane region" description="Helical" evidence="8">
    <location>
        <begin position="7"/>
        <end position="27"/>
    </location>
</feature>
<evidence type="ECO:0000256" key="7">
    <source>
        <dbReference type="RuleBase" id="RU003651"/>
    </source>
</evidence>
<evidence type="ECO:0000256" key="8">
    <source>
        <dbReference type="SAM" id="Phobius"/>
    </source>
</evidence>
<proteinExistence type="inferred from homology"/>
<dbReference type="PANTHER" id="PTHR23076">
    <property type="entry name" value="METALLOPROTEASE M41 FTSH"/>
    <property type="match status" value="1"/>
</dbReference>
<evidence type="ECO:0000256" key="3">
    <source>
        <dbReference type="ARBA" id="ARBA00022723"/>
    </source>
</evidence>
<evidence type="ECO:0000256" key="1">
    <source>
        <dbReference type="ARBA" id="ARBA00001947"/>
    </source>
</evidence>
<comment type="similarity">
    <text evidence="7">Belongs to the AAA ATPase family.</text>
</comment>
<sequence length="547" mass="59858">MQSSDKAKWIIAASAVLLIALTLFAFLRDSTKPISRDQLNTLIAGGELKQVVERESSYLLSSSEGRFSIVKSQVPSGTFDAYVVKTEEGGAIVIAILTLIILLGAASLLLRYWMKHRRFPGAPVKSAQGAGAPEQTYHVQPVVSDVTFSDIGGISDVKEELEEIIDFLKNPQRYRHFGARLPKGVLLVGPPGVGKTMIAKAVAAEANAPFYYQSASSFVHIYVGMGAKRVSELFRAAASNAPAIIFIDEIDAVGKVRDGGSNEEREATLNQLLTEMDGFTDSSGIIVIAATNKIEVLDPALLRAGRFDRRIFVDLPTPHEREAIIAKYLEKIPHSVDAKAIAEITVGFNGAALAALVNEAALHSLRNRQIHVRMEDVLAVKDKVAYGKKRLPILNEEQKECRATYLAGKAVAATWFDLAFEKVMLGSESIRPALSDPLMRHEIESHIRMLLAGKVMCDIRYREHASSAKEDIDAALTLAKAMLFEYGMGDSLLPSQEALPQLLERIEQETRTLLEGKTALVDGIVDVLLERESISKEEIKARIDAVL</sequence>
<keyword evidence="5" id="KW-0862">Zinc</keyword>
<dbReference type="SUPFAM" id="SSF52540">
    <property type="entry name" value="P-loop containing nucleoside triphosphate hydrolases"/>
    <property type="match status" value="1"/>
</dbReference>
<keyword evidence="6" id="KW-0482">Metalloprotease</keyword>
<evidence type="ECO:0000259" key="9">
    <source>
        <dbReference type="SMART" id="SM00382"/>
    </source>
</evidence>
<keyword evidence="11" id="KW-1185">Reference proteome</keyword>
<keyword evidence="7" id="KW-0547">Nucleotide-binding</keyword>
<dbReference type="InterPro" id="IPR027417">
    <property type="entry name" value="P-loop_NTPase"/>
</dbReference>